<feature type="signal peptide" evidence="1">
    <location>
        <begin position="1"/>
        <end position="25"/>
    </location>
</feature>
<keyword evidence="4" id="KW-1185">Reference proteome</keyword>
<dbReference type="InterPro" id="IPR039448">
    <property type="entry name" value="Beta_helix"/>
</dbReference>
<feature type="domain" description="Right handed beta helix" evidence="2">
    <location>
        <begin position="328"/>
        <end position="497"/>
    </location>
</feature>
<protein>
    <submittedName>
        <fullName evidence="3">Right-handed parallel beta-helix repeat-containing protein</fullName>
    </submittedName>
</protein>
<evidence type="ECO:0000313" key="3">
    <source>
        <dbReference type="EMBL" id="MBK1880402.1"/>
    </source>
</evidence>
<dbReference type="SUPFAM" id="SSF51126">
    <property type="entry name" value="Pectin lyase-like"/>
    <property type="match status" value="1"/>
</dbReference>
<dbReference type="PANTHER" id="PTHR36453:SF1">
    <property type="entry name" value="RIGHT HANDED BETA HELIX DOMAIN-CONTAINING PROTEIN"/>
    <property type="match status" value="1"/>
</dbReference>
<name>A0A934VSG5_9BACT</name>
<reference evidence="3" key="1">
    <citation type="submission" date="2021-01" db="EMBL/GenBank/DDBJ databases">
        <title>Modified the classification status of verrucomicrobia.</title>
        <authorList>
            <person name="Feng X."/>
        </authorList>
    </citation>
    <scope>NUCLEOTIDE SEQUENCE</scope>
    <source>
        <strain evidence="3">KCTC 13126</strain>
    </source>
</reference>
<dbReference type="RefSeq" id="WP_200359326.1">
    <property type="nucleotide sequence ID" value="NZ_JAENIL010000086.1"/>
</dbReference>
<dbReference type="Proteomes" id="UP000617628">
    <property type="component" value="Unassembled WGS sequence"/>
</dbReference>
<feature type="chain" id="PRO_5038072057" evidence="1">
    <location>
        <begin position="26"/>
        <end position="957"/>
    </location>
</feature>
<dbReference type="Gene3D" id="2.160.20.10">
    <property type="entry name" value="Single-stranded right-handed beta-helix, Pectin lyase-like"/>
    <property type="match status" value="1"/>
</dbReference>
<gene>
    <name evidence="3" type="ORF">JIN87_26185</name>
</gene>
<organism evidence="3 4">
    <name type="scientific">Pelagicoccus mobilis</name>
    <dbReference type="NCBI Taxonomy" id="415221"/>
    <lineage>
        <taxon>Bacteria</taxon>
        <taxon>Pseudomonadati</taxon>
        <taxon>Verrucomicrobiota</taxon>
        <taxon>Opitutia</taxon>
        <taxon>Puniceicoccales</taxon>
        <taxon>Pelagicoccaceae</taxon>
        <taxon>Pelagicoccus</taxon>
    </lineage>
</organism>
<dbReference type="Gene3D" id="2.60.120.260">
    <property type="entry name" value="Galactose-binding domain-like"/>
    <property type="match status" value="1"/>
</dbReference>
<dbReference type="PANTHER" id="PTHR36453">
    <property type="entry name" value="SECRETED PROTEIN-RELATED"/>
    <property type="match status" value="1"/>
</dbReference>
<comment type="caution">
    <text evidence="3">The sequence shown here is derived from an EMBL/GenBank/DDBJ whole genome shotgun (WGS) entry which is preliminary data.</text>
</comment>
<evidence type="ECO:0000313" key="4">
    <source>
        <dbReference type="Proteomes" id="UP000617628"/>
    </source>
</evidence>
<keyword evidence="1" id="KW-0732">Signal</keyword>
<dbReference type="InterPro" id="IPR012334">
    <property type="entry name" value="Pectin_lyas_fold"/>
</dbReference>
<dbReference type="AlphaFoldDB" id="A0A934VSG5"/>
<evidence type="ECO:0000256" key="1">
    <source>
        <dbReference type="SAM" id="SignalP"/>
    </source>
</evidence>
<evidence type="ECO:0000259" key="2">
    <source>
        <dbReference type="Pfam" id="PF13229"/>
    </source>
</evidence>
<accession>A0A934VSG5</accession>
<dbReference type="EMBL" id="JAENIL010000086">
    <property type="protein sequence ID" value="MBK1880402.1"/>
    <property type="molecule type" value="Genomic_DNA"/>
</dbReference>
<proteinExistence type="predicted"/>
<sequence length="957" mass="105547">MRAFFRFLSVSLAAFALSLSSLSAAKDVYVSPAGSDDAVGSFEAPFQTIANAVSQMDEGDVCWLMEGVYREPIVPGADDLTFRAYPNNAVTLSAFEPLSGWSAHEGSTYVADLAWSLGEENQVFFNQKMMQLARWPNKTNDDLFDLEMVWATGTNSSVSHESIPDQNWADGGVILFLGKNRWTSWRVPVTGSQSGKVDFAELPDDWDFAGSHSPMDRGEFYLMNTYEALDAEGEWYVDEDSDKLYFKAPGGGNPDTGEVLVRRRTVLADLRGRNGIVLKNIEFFGGAIDLGNAEECEVRSCRIYYGSHTLGVNRAAVIPHASIKMDSNSVGNVVYRNDIQWGAGSGVIVRGQGNLVDNNYIGNFDYLGCYSSPVEMRDTNFIMRNEIFNAGRDCVRGGGTDLELGYNNIHHANLINDDCGGVYMCCGTYRGTRIHHNWIHDIESRNNNYESYKATGVYLDNSTVGVTVDHNVFWNLEWSNIQINWEGRDLELHNNTIWANEGPNSRAMARWVNGYEFFNVNLFNTLSNHDEFHANSVENSCVVDLDADPFEDFEAQVFVPKEGSCAVDGGRVIPGITEEYVGAAPDIGAYERGGYVWVPGPDWELGESMFDEDVPDVEYRFDGRDRTGDFLFSDLTPGRAHQLLGSTDLVNWERMETFLAPVTESFELQNLALSGFRFFRLVERLAIPQEVAFVSATLAKDKGSIRLKFDGELTEPLEELSGMAVSLGGNAVSLAGLEADVEDGSVWKLRLANPAADGQSLVFSYTPVSVIGVSGGEVSGVSDEPVDGSVSDANLVAGKNGDGEKGDASGWELQRDDNGTTLPAKVSSVQDPVHGGQYAIQAVYDDDAGDKLVNLRHKGGRFEVKAGGTYQFSIWHYGKDLDGIDSYTTEMSIYNADTGEVMMDYRTWKSGTPNQWNQTTREITFKASEGGEYVLGFRIYSGHFTLIVDDVSVVRVE</sequence>
<dbReference type="InterPro" id="IPR011050">
    <property type="entry name" value="Pectin_lyase_fold/virulence"/>
</dbReference>
<dbReference type="Pfam" id="PF13229">
    <property type="entry name" value="Beta_helix"/>
    <property type="match status" value="1"/>
</dbReference>